<comment type="subcellular location">
    <subcellularLocation>
        <location evidence="1">Cell inner membrane</location>
    </subcellularLocation>
</comment>
<dbReference type="InterPro" id="IPR004960">
    <property type="entry name" value="LipA_acyltrans"/>
</dbReference>
<evidence type="ECO:0000256" key="5">
    <source>
        <dbReference type="ARBA" id="ARBA00023136"/>
    </source>
</evidence>
<keyword evidence="3" id="KW-0997">Cell inner membrane</keyword>
<name>A0A410JTW3_ORNRH</name>
<proteinExistence type="predicted"/>
<accession>A0A410JTW3</accession>
<keyword evidence="7" id="KW-1133">Transmembrane helix</keyword>
<dbReference type="GO" id="GO:0009247">
    <property type="term" value="P:glycolipid biosynthetic process"/>
    <property type="evidence" value="ECO:0007669"/>
    <property type="project" value="UniProtKB-ARBA"/>
</dbReference>
<dbReference type="GO" id="GO:0005886">
    <property type="term" value="C:plasma membrane"/>
    <property type="evidence" value="ECO:0007669"/>
    <property type="project" value="UniProtKB-SubCell"/>
</dbReference>
<feature type="transmembrane region" description="Helical" evidence="7">
    <location>
        <begin position="20"/>
        <end position="38"/>
    </location>
</feature>
<dbReference type="CDD" id="cd07984">
    <property type="entry name" value="LPLAT_LABLAT-like"/>
    <property type="match status" value="1"/>
</dbReference>
<evidence type="ECO:0000256" key="1">
    <source>
        <dbReference type="ARBA" id="ARBA00004533"/>
    </source>
</evidence>
<keyword evidence="4 8" id="KW-0808">Transferase</keyword>
<keyword evidence="7" id="KW-0812">Transmembrane</keyword>
<evidence type="ECO:0000256" key="7">
    <source>
        <dbReference type="SAM" id="Phobius"/>
    </source>
</evidence>
<sequence>MFLKIAKHIIFLLAKIPTRLLYIFADFLFFIQTYFVQYRKKVVVENIKSSFPTFSDEEIQSLAKKFNRHLCDYAVEAVRALKISQKELDTRIEFKNLEILKQIKAENKNCMLLCGHIFNWEWLIGAVHHLPTPNTFAVYHALSNKEIDDIMRQSRERFNTHAIDMKETPRVMMKTPNDGNSTFLFVSDQSPHSSMIHYDLDFLNQTTPVFIGFDKLARKLNYGIVYVNITKPKRGYFIFSFERLLPKNEKFEENEIVHLFYQALERNIQNAPANWLWSHRRWKYKRGIDY</sequence>
<evidence type="ECO:0000313" key="8">
    <source>
        <dbReference type="EMBL" id="QAR31491.1"/>
    </source>
</evidence>
<evidence type="ECO:0000256" key="2">
    <source>
        <dbReference type="ARBA" id="ARBA00022475"/>
    </source>
</evidence>
<keyword evidence="6 8" id="KW-0012">Acyltransferase</keyword>
<organism evidence="8 9">
    <name type="scientific">Ornithobacterium rhinotracheale</name>
    <dbReference type="NCBI Taxonomy" id="28251"/>
    <lineage>
        <taxon>Bacteria</taxon>
        <taxon>Pseudomonadati</taxon>
        <taxon>Bacteroidota</taxon>
        <taxon>Flavobacteriia</taxon>
        <taxon>Flavobacteriales</taxon>
        <taxon>Weeksellaceae</taxon>
        <taxon>Ornithobacterium</taxon>
    </lineage>
</organism>
<evidence type="ECO:0000256" key="6">
    <source>
        <dbReference type="ARBA" id="ARBA00023315"/>
    </source>
</evidence>
<keyword evidence="5 7" id="KW-0472">Membrane</keyword>
<dbReference type="AlphaFoldDB" id="A0A410JTW3"/>
<evidence type="ECO:0000256" key="4">
    <source>
        <dbReference type="ARBA" id="ARBA00022679"/>
    </source>
</evidence>
<dbReference type="RefSeq" id="WP_128501908.1">
    <property type="nucleotide sequence ID" value="NZ_CP035107.1"/>
</dbReference>
<gene>
    <name evidence="8" type="ORF">EQP59_09130</name>
</gene>
<reference evidence="8 9" key="1">
    <citation type="submission" date="2019-01" db="EMBL/GenBank/DDBJ databases">
        <title>Whole Genome of Ornithobacterium rhinotracheale FARPER-174b.</title>
        <authorList>
            <person name="Tataje-Lavanda L.A."/>
            <person name="Montalvan A."/>
            <person name="Montesinos R."/>
            <person name="Zimic M."/>
            <person name="Fernandez-Sanchez M."/>
            <person name="Fernandez-Diaz M."/>
        </authorList>
    </citation>
    <scope>NUCLEOTIDE SEQUENCE [LARGE SCALE GENOMIC DNA]</scope>
    <source>
        <strain evidence="8 9">FARPER-174b</strain>
    </source>
</reference>
<keyword evidence="2" id="KW-1003">Cell membrane</keyword>
<dbReference type="EMBL" id="CP035107">
    <property type="protein sequence ID" value="QAR31491.1"/>
    <property type="molecule type" value="Genomic_DNA"/>
</dbReference>
<evidence type="ECO:0000256" key="3">
    <source>
        <dbReference type="ARBA" id="ARBA00022519"/>
    </source>
</evidence>
<dbReference type="OrthoDB" id="9801955at2"/>
<protein>
    <submittedName>
        <fullName evidence="8">Lipid A biosynthesis acyltransferase</fullName>
    </submittedName>
</protein>
<dbReference type="Pfam" id="PF03279">
    <property type="entry name" value="Lip_A_acyltrans"/>
    <property type="match status" value="1"/>
</dbReference>
<dbReference type="Proteomes" id="UP000287701">
    <property type="component" value="Chromosome"/>
</dbReference>
<dbReference type="GO" id="GO:0016746">
    <property type="term" value="F:acyltransferase activity"/>
    <property type="evidence" value="ECO:0007669"/>
    <property type="project" value="UniProtKB-KW"/>
</dbReference>
<evidence type="ECO:0000313" key="9">
    <source>
        <dbReference type="Proteomes" id="UP000287701"/>
    </source>
</evidence>
<dbReference type="PANTHER" id="PTHR30606">
    <property type="entry name" value="LIPID A BIOSYNTHESIS LAUROYL ACYLTRANSFERASE"/>
    <property type="match status" value="1"/>
</dbReference>
<dbReference type="PANTHER" id="PTHR30606:SF10">
    <property type="entry name" value="PHOSPHATIDYLINOSITOL MANNOSIDE ACYLTRANSFERASE"/>
    <property type="match status" value="1"/>
</dbReference>